<sequence>MLLAKTISSDDLKNKSEIDISLFSLADWIAIARFMGYEPTWSYKMFCKFGDLKKYDLANTSRTTWSKIAQIFHQNQAWAEIQYIRWHSVNN</sequence>
<comment type="caution">
    <text evidence="1">The sequence shown here is derived from an EMBL/GenBank/DDBJ whole genome shotgun (WGS) entry which is preliminary data.</text>
</comment>
<gene>
    <name evidence="1" type="ORF">IQ247_28540</name>
</gene>
<proteinExistence type="predicted"/>
<accession>A0A8J7F4Y0</accession>
<dbReference type="AlphaFoldDB" id="A0A8J7F4Y0"/>
<evidence type="ECO:0000313" key="2">
    <source>
        <dbReference type="Proteomes" id="UP000620559"/>
    </source>
</evidence>
<protein>
    <submittedName>
        <fullName evidence="1">Uncharacterized protein</fullName>
    </submittedName>
</protein>
<dbReference type="EMBL" id="JADEWL010000179">
    <property type="protein sequence ID" value="MBE9216561.1"/>
    <property type="molecule type" value="Genomic_DNA"/>
</dbReference>
<organism evidence="1 2">
    <name type="scientific">Plectonema cf. radiosum LEGE 06105</name>
    <dbReference type="NCBI Taxonomy" id="945769"/>
    <lineage>
        <taxon>Bacteria</taxon>
        <taxon>Bacillati</taxon>
        <taxon>Cyanobacteriota</taxon>
        <taxon>Cyanophyceae</taxon>
        <taxon>Oscillatoriophycideae</taxon>
        <taxon>Oscillatoriales</taxon>
        <taxon>Microcoleaceae</taxon>
        <taxon>Plectonema</taxon>
    </lineage>
</organism>
<keyword evidence="2" id="KW-1185">Reference proteome</keyword>
<dbReference type="RefSeq" id="WP_193925198.1">
    <property type="nucleotide sequence ID" value="NZ_JADEWL010000179.1"/>
</dbReference>
<dbReference type="Proteomes" id="UP000620559">
    <property type="component" value="Unassembled WGS sequence"/>
</dbReference>
<reference evidence="1" key="1">
    <citation type="submission" date="2020-10" db="EMBL/GenBank/DDBJ databases">
        <authorList>
            <person name="Castelo-Branco R."/>
            <person name="Eusebio N."/>
            <person name="Adriana R."/>
            <person name="Vieira A."/>
            <person name="Brugerolle De Fraissinette N."/>
            <person name="Rezende De Castro R."/>
            <person name="Schneider M.P."/>
            <person name="Vasconcelos V."/>
            <person name="Leao P.N."/>
        </authorList>
    </citation>
    <scope>NUCLEOTIDE SEQUENCE</scope>
    <source>
        <strain evidence="1">LEGE 06105</strain>
    </source>
</reference>
<name>A0A8J7F4Y0_9CYAN</name>
<evidence type="ECO:0000313" key="1">
    <source>
        <dbReference type="EMBL" id="MBE9216561.1"/>
    </source>
</evidence>